<dbReference type="Proteomes" id="UP001344447">
    <property type="component" value="Unassembled WGS sequence"/>
</dbReference>
<dbReference type="AlphaFoldDB" id="A0AAN7U237"/>
<keyword evidence="4" id="KW-1185">Reference proteome</keyword>
<protein>
    <recommendedName>
        <fullName evidence="2">Ras guanine nucleotide exchange factor glfB-like C-terminal domain-containing protein</fullName>
    </recommendedName>
</protein>
<name>A0AAN7U237_9MYCE</name>
<dbReference type="EMBL" id="JAVFKY010000002">
    <property type="protein sequence ID" value="KAK5579998.1"/>
    <property type="molecule type" value="Genomic_DNA"/>
</dbReference>
<dbReference type="InterPro" id="IPR056651">
    <property type="entry name" value="GlfB-like_C"/>
</dbReference>
<evidence type="ECO:0000259" key="2">
    <source>
        <dbReference type="Pfam" id="PF24929"/>
    </source>
</evidence>
<accession>A0AAN7U237</accession>
<organism evidence="3 4">
    <name type="scientific">Dictyostelium firmibasis</name>
    <dbReference type="NCBI Taxonomy" id="79012"/>
    <lineage>
        <taxon>Eukaryota</taxon>
        <taxon>Amoebozoa</taxon>
        <taxon>Evosea</taxon>
        <taxon>Eumycetozoa</taxon>
        <taxon>Dictyostelia</taxon>
        <taxon>Dictyosteliales</taxon>
        <taxon>Dictyosteliaceae</taxon>
        <taxon>Dictyostelium</taxon>
    </lineage>
</organism>
<dbReference type="Pfam" id="PF24929">
    <property type="entry name" value="GlfB_C"/>
    <property type="match status" value="1"/>
</dbReference>
<comment type="caution">
    <text evidence="3">The sequence shown here is derived from an EMBL/GenBank/DDBJ whole genome shotgun (WGS) entry which is preliminary data.</text>
</comment>
<evidence type="ECO:0000313" key="4">
    <source>
        <dbReference type="Proteomes" id="UP001344447"/>
    </source>
</evidence>
<proteinExistence type="predicted"/>
<feature type="region of interest" description="Disordered" evidence="1">
    <location>
        <begin position="103"/>
        <end position="122"/>
    </location>
</feature>
<evidence type="ECO:0000256" key="1">
    <source>
        <dbReference type="SAM" id="MobiDB-lite"/>
    </source>
</evidence>
<feature type="domain" description="Ras guanine nucleotide exchange factor glfB-like C-terminal" evidence="2">
    <location>
        <begin position="120"/>
        <end position="292"/>
    </location>
</feature>
<gene>
    <name evidence="3" type="ORF">RB653_000010</name>
</gene>
<evidence type="ECO:0000313" key="3">
    <source>
        <dbReference type="EMBL" id="KAK5579998.1"/>
    </source>
</evidence>
<feature type="compositionally biased region" description="Basic and acidic residues" evidence="1">
    <location>
        <begin position="103"/>
        <end position="117"/>
    </location>
</feature>
<dbReference type="PANTHER" id="PTHR36127:SF3">
    <property type="entry name" value="COMM DOMAIN-CONTAINING PROTEIN"/>
    <property type="match status" value="1"/>
</dbReference>
<dbReference type="PANTHER" id="PTHR36127">
    <property type="entry name" value="EXPRESSED PROTEIN"/>
    <property type="match status" value="1"/>
</dbReference>
<reference evidence="3 4" key="1">
    <citation type="submission" date="2023-11" db="EMBL/GenBank/DDBJ databases">
        <title>Dfirmibasis_genome.</title>
        <authorList>
            <person name="Edelbroek B."/>
            <person name="Kjellin J."/>
            <person name="Jerlstrom-Hultqvist J."/>
            <person name="Soderbom F."/>
        </authorList>
    </citation>
    <scope>NUCLEOTIDE SEQUENCE [LARGE SCALE GENOMIC DNA]</scope>
    <source>
        <strain evidence="3 4">TNS-C-14</strain>
    </source>
</reference>
<sequence length="306" mass="35185">MKSSNSNTYTLEKPAIEIPLDKQIDKLFQKPLQRLPVYKDLPRLAGRIVIEKYTPTPIIIESATTETTNFQSSVATTTTSKVESVEPNKKRKSKALSLKLSKDFGEEGKDNEDKLEMEPLESQESNDNKVWKTVKSVIFMLSELYEDEDTQNKIKLTFSDQKAPSDYQLSLPQLFSECMDEKTSKVIKILKLIHQNIIYIGCYELKINVPYLMVNLTKDVRGPEGWRINVFKGKDTTTVIHTRREEAMDKKFYFEWQLHITLSGKDLNEISFASLKITDLVFDSSVSLQFKQEVSRSLCNGNLFVM</sequence>